<dbReference type="PANTHER" id="PTHR34873">
    <property type="entry name" value="SSR1766 PROTEIN"/>
    <property type="match status" value="1"/>
</dbReference>
<dbReference type="RefSeq" id="WP_148072151.1">
    <property type="nucleotide sequence ID" value="NZ_CP042913.1"/>
</dbReference>
<keyword evidence="4" id="KW-0255">Endonuclease</keyword>
<dbReference type="PANTHER" id="PTHR34873:SF3">
    <property type="entry name" value="ADDICTION MODULE TOXIN, HICA FAMILY"/>
    <property type="match status" value="1"/>
</dbReference>
<dbReference type="SUPFAM" id="SSF54786">
    <property type="entry name" value="YcfA/nrd intein domain"/>
    <property type="match status" value="1"/>
</dbReference>
<dbReference type="OrthoDB" id="121656at2"/>
<dbReference type="KEGG" id="bgok:Pr1d_06380"/>
<evidence type="ECO:0000256" key="4">
    <source>
        <dbReference type="ARBA" id="ARBA00022759"/>
    </source>
</evidence>
<sequence>MVRFLEREGFEVVRVRGSHHFLQREELRTSVPVHQGKDLKIGTLRSILRDIQMSPEEFARRLRNP</sequence>
<name>A0A5B9Q336_9BACT</name>
<keyword evidence="6" id="KW-0694">RNA-binding</keyword>
<dbReference type="GO" id="GO:0003729">
    <property type="term" value="F:mRNA binding"/>
    <property type="evidence" value="ECO:0007669"/>
    <property type="project" value="InterPro"/>
</dbReference>
<keyword evidence="9" id="KW-1185">Reference proteome</keyword>
<proteinExistence type="inferred from homology"/>
<comment type="similarity">
    <text evidence="1">Belongs to the HicA mRNA interferase family.</text>
</comment>
<evidence type="ECO:0000256" key="2">
    <source>
        <dbReference type="ARBA" id="ARBA00022649"/>
    </source>
</evidence>
<keyword evidence="5" id="KW-0378">Hydrolase</keyword>
<dbReference type="GO" id="GO:0004519">
    <property type="term" value="F:endonuclease activity"/>
    <property type="evidence" value="ECO:0007669"/>
    <property type="project" value="UniProtKB-KW"/>
</dbReference>
<dbReference type="Pfam" id="PF07927">
    <property type="entry name" value="HicA_toxin"/>
    <property type="match status" value="1"/>
</dbReference>
<evidence type="ECO:0000256" key="3">
    <source>
        <dbReference type="ARBA" id="ARBA00022722"/>
    </source>
</evidence>
<dbReference type="InterPro" id="IPR012933">
    <property type="entry name" value="HicA_mRNA_interferase"/>
</dbReference>
<evidence type="ECO:0000313" key="8">
    <source>
        <dbReference type="EMBL" id="QEG33377.1"/>
    </source>
</evidence>
<evidence type="ECO:0000256" key="7">
    <source>
        <dbReference type="ARBA" id="ARBA00023016"/>
    </source>
</evidence>
<dbReference type="InterPro" id="IPR038570">
    <property type="entry name" value="HicA_sf"/>
</dbReference>
<accession>A0A5B9Q336</accession>
<protein>
    <submittedName>
        <fullName evidence="8">YcfA-like protein</fullName>
    </submittedName>
</protein>
<keyword evidence="7" id="KW-0346">Stress response</keyword>
<keyword evidence="3" id="KW-0540">Nuclease</keyword>
<gene>
    <name evidence="8" type="ORF">Pr1d_06380</name>
</gene>
<reference evidence="8 9" key="1">
    <citation type="submission" date="2019-08" db="EMBL/GenBank/DDBJ databases">
        <title>Deep-cultivation of Planctomycetes and their phenomic and genomic characterization uncovers novel biology.</title>
        <authorList>
            <person name="Wiegand S."/>
            <person name="Jogler M."/>
            <person name="Boedeker C."/>
            <person name="Pinto D."/>
            <person name="Vollmers J."/>
            <person name="Rivas-Marin E."/>
            <person name="Kohn T."/>
            <person name="Peeters S.H."/>
            <person name="Heuer A."/>
            <person name="Rast P."/>
            <person name="Oberbeckmann S."/>
            <person name="Bunk B."/>
            <person name="Jeske O."/>
            <person name="Meyerdierks A."/>
            <person name="Storesund J.E."/>
            <person name="Kallscheuer N."/>
            <person name="Luecker S."/>
            <person name="Lage O.M."/>
            <person name="Pohl T."/>
            <person name="Merkel B.J."/>
            <person name="Hornburger P."/>
            <person name="Mueller R.-W."/>
            <person name="Bruemmer F."/>
            <person name="Labrenz M."/>
            <person name="Spormann A.M."/>
            <person name="Op den Camp H."/>
            <person name="Overmann J."/>
            <person name="Amann R."/>
            <person name="Jetten M.S.M."/>
            <person name="Mascher T."/>
            <person name="Medema M.H."/>
            <person name="Devos D.P."/>
            <person name="Kaster A.-K."/>
            <person name="Ovreas L."/>
            <person name="Rohde M."/>
            <person name="Galperin M.Y."/>
            <person name="Jogler C."/>
        </authorList>
    </citation>
    <scope>NUCLEOTIDE SEQUENCE [LARGE SCALE GENOMIC DNA]</scope>
    <source>
        <strain evidence="8 9">Pr1d</strain>
    </source>
</reference>
<dbReference type="EMBL" id="CP042913">
    <property type="protein sequence ID" value="QEG33377.1"/>
    <property type="molecule type" value="Genomic_DNA"/>
</dbReference>
<evidence type="ECO:0000256" key="6">
    <source>
        <dbReference type="ARBA" id="ARBA00022884"/>
    </source>
</evidence>
<dbReference type="Gene3D" id="3.30.920.30">
    <property type="entry name" value="Hypothetical protein"/>
    <property type="match status" value="1"/>
</dbReference>
<dbReference type="Proteomes" id="UP000323917">
    <property type="component" value="Chromosome"/>
</dbReference>
<evidence type="ECO:0000313" key="9">
    <source>
        <dbReference type="Proteomes" id="UP000323917"/>
    </source>
</evidence>
<dbReference type="GO" id="GO:0016787">
    <property type="term" value="F:hydrolase activity"/>
    <property type="evidence" value="ECO:0007669"/>
    <property type="project" value="UniProtKB-KW"/>
</dbReference>
<keyword evidence="2" id="KW-1277">Toxin-antitoxin system</keyword>
<evidence type="ECO:0000256" key="5">
    <source>
        <dbReference type="ARBA" id="ARBA00022801"/>
    </source>
</evidence>
<organism evidence="8 9">
    <name type="scientific">Bythopirellula goksoeyrii</name>
    <dbReference type="NCBI Taxonomy" id="1400387"/>
    <lineage>
        <taxon>Bacteria</taxon>
        <taxon>Pseudomonadati</taxon>
        <taxon>Planctomycetota</taxon>
        <taxon>Planctomycetia</taxon>
        <taxon>Pirellulales</taxon>
        <taxon>Lacipirellulaceae</taxon>
        <taxon>Bythopirellula</taxon>
    </lineage>
</organism>
<dbReference type="AlphaFoldDB" id="A0A5B9Q336"/>
<evidence type="ECO:0000256" key="1">
    <source>
        <dbReference type="ARBA" id="ARBA00006620"/>
    </source>
</evidence>